<accession>A0A8R1U7B6</accession>
<evidence type="ECO:0000313" key="2">
    <source>
        <dbReference type="Proteomes" id="UP000005239"/>
    </source>
</evidence>
<reference evidence="2" key="1">
    <citation type="journal article" date="2008" name="Nat. Genet.">
        <title>The Pristionchus pacificus genome provides a unique perspective on nematode lifestyle and parasitism.</title>
        <authorList>
            <person name="Dieterich C."/>
            <person name="Clifton S.W."/>
            <person name="Schuster L.N."/>
            <person name="Chinwalla A."/>
            <person name="Delehaunty K."/>
            <person name="Dinkelacker I."/>
            <person name="Fulton L."/>
            <person name="Fulton R."/>
            <person name="Godfrey J."/>
            <person name="Minx P."/>
            <person name="Mitreva M."/>
            <person name="Roeseler W."/>
            <person name="Tian H."/>
            <person name="Witte H."/>
            <person name="Yang S.P."/>
            <person name="Wilson R.K."/>
            <person name="Sommer R.J."/>
        </authorList>
    </citation>
    <scope>NUCLEOTIDE SEQUENCE [LARGE SCALE GENOMIC DNA]</scope>
    <source>
        <strain evidence="2">PS312</strain>
    </source>
</reference>
<dbReference type="EnsemblMetazoa" id="PPA08750.1">
    <property type="protein sequence ID" value="PPA08750.1"/>
    <property type="gene ID" value="WBGene00098304"/>
</dbReference>
<organism evidence="1 2">
    <name type="scientific">Pristionchus pacificus</name>
    <name type="common">Parasitic nematode worm</name>
    <dbReference type="NCBI Taxonomy" id="54126"/>
    <lineage>
        <taxon>Eukaryota</taxon>
        <taxon>Metazoa</taxon>
        <taxon>Ecdysozoa</taxon>
        <taxon>Nematoda</taxon>
        <taxon>Chromadorea</taxon>
        <taxon>Rhabditida</taxon>
        <taxon>Rhabditina</taxon>
        <taxon>Diplogasteromorpha</taxon>
        <taxon>Diplogasteroidea</taxon>
        <taxon>Neodiplogasteridae</taxon>
        <taxon>Pristionchus</taxon>
    </lineage>
</organism>
<protein>
    <submittedName>
        <fullName evidence="1">Uncharacterized protein</fullName>
    </submittedName>
</protein>
<dbReference type="Proteomes" id="UP000005239">
    <property type="component" value="Unassembled WGS sequence"/>
</dbReference>
<name>A0A2A6C5P6_PRIPA</name>
<evidence type="ECO:0000313" key="1">
    <source>
        <dbReference type="EnsemblMetazoa" id="PPA08750.1"/>
    </source>
</evidence>
<gene>
    <name evidence="1" type="primary">WBGene00098304</name>
</gene>
<proteinExistence type="predicted"/>
<dbReference type="AlphaFoldDB" id="A0A2A6C5P6"/>
<keyword evidence="2" id="KW-1185">Reference proteome</keyword>
<sequence length="812" mass="90085">MAKVTMPWGFHFTASLLQDSGRSLDYCKGDPTSENIELTTDVLYEPDTIDTLLGPGSYVQSAPINLYHSHKVIGKDHTVEKVITEVECETEGFRDHKAPAVIENVIVKVECEAGSARDHNAPEAKVKVRGHETNDAGYTEIFLQDRYADIVRVAPENTVYGKSSRVEKKAKFKPISERDNPIQCDHLSSETYKLSLMSIGPHFEIDEDDVLSSLNKLQPPPEILASTISFVSLEDGELSKEMATYQYELADTGVWVCTKHFTREELAAFADSNRLIYFRLRIIIARAYFDLPKILKEPATVSEQVIDTVECILRGEKPAEWDFVIRVVPSKEIARSRSTTTCILKCFVGRARDMMRSKPYKGCYMSSLMPEDMPVIISLAYGAPVPLPTNLDRIQELLTKTLGMFNVNISTRILPEWERAICREAVALDVMLHKTAGVNFDHLKLNHDSVIGRAFASICTRNNTNKIVEVMFAHVAAYRLVDKVAAQSLLSPAVSPPRDFPTPTVVVIDDDDDVVDDNTDSDQCIYIRLRIIIARSYFDLSNLLKEPTTVSEQTIDTVGRILRGEKPSGWDTKFKVGPYQGDGWLPLNSYYMHSTEFHRARKDFQDTMGIVLDKPIINLFPHFFPEDMPVIVSLMYGVPVPLPTNFDRMKQLFNNIRSIFNKTDPRSFARLAQLILFWMCSGDAMPSAKAATIGVFAEMAMLQKAAGVNFDQYRLDHDSVIGRAFAALECAPINTSRIVAKMFAHIVSCRMVHKVGLSSKKKDALLLGAFLAGYAVAAAVTAAAAGAAGTGVGAAGTGAFTTGFFLPLLAGS</sequence>
<accession>A0A2A6C5P6</accession>
<reference evidence="1" key="2">
    <citation type="submission" date="2022-06" db="UniProtKB">
        <authorList>
            <consortium name="EnsemblMetazoa"/>
        </authorList>
    </citation>
    <scope>IDENTIFICATION</scope>
    <source>
        <strain evidence="1">PS312</strain>
    </source>
</reference>